<dbReference type="EMBL" id="UINC01202963">
    <property type="protein sequence ID" value="SVE23006.1"/>
    <property type="molecule type" value="Genomic_DNA"/>
</dbReference>
<sequence>MSSLKRRLAAIVFTDIVGFTDLSSKDEEGAYSLVKKQREILKPIVEKHEGEWLKEEGDGLLLSFPSSKEAVNCSIQIQAAVKNIDDLNLRIGIHQGDIIIEDKDVFGDDVNIASRIEPFAVAGGIAVSQKIQQDLSSNPEFKFKFIDTPKLKGVQQEISVYCIISHGLPESKKSDVQAKVEPKKKYYKEILISTLFGIIIFSYIPQFFQSGDIKFFQSSFSRSANIKNPV</sequence>
<keyword evidence="1" id="KW-0472">Membrane</keyword>
<dbReference type="Pfam" id="PF00211">
    <property type="entry name" value="Guanylate_cyc"/>
    <property type="match status" value="1"/>
</dbReference>
<evidence type="ECO:0000256" key="1">
    <source>
        <dbReference type="SAM" id="Phobius"/>
    </source>
</evidence>
<dbReference type="InterPro" id="IPR029787">
    <property type="entry name" value="Nucleotide_cyclase"/>
</dbReference>
<dbReference type="AlphaFoldDB" id="A0A383BRY3"/>
<dbReference type="SMART" id="SM00044">
    <property type="entry name" value="CYCc"/>
    <property type="match status" value="1"/>
</dbReference>
<keyword evidence="1" id="KW-1133">Transmembrane helix</keyword>
<dbReference type="PANTHER" id="PTHR43081">
    <property type="entry name" value="ADENYLATE CYCLASE, TERMINAL-DIFFERENTIATION SPECIFIC-RELATED"/>
    <property type="match status" value="1"/>
</dbReference>
<feature type="domain" description="Guanylate cyclase" evidence="2">
    <location>
        <begin position="10"/>
        <end position="117"/>
    </location>
</feature>
<evidence type="ECO:0000313" key="3">
    <source>
        <dbReference type="EMBL" id="SVE23006.1"/>
    </source>
</evidence>
<feature type="non-terminal residue" evidence="3">
    <location>
        <position position="230"/>
    </location>
</feature>
<reference evidence="3" key="1">
    <citation type="submission" date="2018-05" db="EMBL/GenBank/DDBJ databases">
        <authorList>
            <person name="Lanie J.A."/>
            <person name="Ng W.-L."/>
            <person name="Kazmierczak K.M."/>
            <person name="Andrzejewski T.M."/>
            <person name="Davidsen T.M."/>
            <person name="Wayne K.J."/>
            <person name="Tettelin H."/>
            <person name="Glass J.I."/>
            <person name="Rusch D."/>
            <person name="Podicherti R."/>
            <person name="Tsui H.-C.T."/>
            <person name="Winkler M.E."/>
        </authorList>
    </citation>
    <scope>NUCLEOTIDE SEQUENCE</scope>
</reference>
<accession>A0A383BRY3</accession>
<dbReference type="PANTHER" id="PTHR43081:SF19">
    <property type="entry name" value="PH-SENSITIVE ADENYLATE CYCLASE RV1264"/>
    <property type="match status" value="1"/>
</dbReference>
<dbReference type="InterPro" id="IPR001054">
    <property type="entry name" value="A/G_cyclase"/>
</dbReference>
<keyword evidence="1" id="KW-0812">Transmembrane</keyword>
<evidence type="ECO:0000259" key="2">
    <source>
        <dbReference type="PROSITE" id="PS50125"/>
    </source>
</evidence>
<gene>
    <name evidence="3" type="ORF">METZ01_LOCUS475860</name>
</gene>
<dbReference type="SUPFAM" id="SSF55073">
    <property type="entry name" value="Nucleotide cyclase"/>
    <property type="match status" value="1"/>
</dbReference>
<dbReference type="InterPro" id="IPR050697">
    <property type="entry name" value="Adenylyl/Guanylyl_Cyclase_3/4"/>
</dbReference>
<feature type="transmembrane region" description="Helical" evidence="1">
    <location>
        <begin position="190"/>
        <end position="208"/>
    </location>
</feature>
<organism evidence="3">
    <name type="scientific">marine metagenome</name>
    <dbReference type="NCBI Taxonomy" id="408172"/>
    <lineage>
        <taxon>unclassified sequences</taxon>
        <taxon>metagenomes</taxon>
        <taxon>ecological metagenomes</taxon>
    </lineage>
</organism>
<dbReference type="Gene3D" id="3.30.70.1230">
    <property type="entry name" value="Nucleotide cyclase"/>
    <property type="match status" value="1"/>
</dbReference>
<protein>
    <recommendedName>
        <fullName evidence="2">Guanylate cyclase domain-containing protein</fullName>
    </recommendedName>
</protein>
<dbReference type="GO" id="GO:0035556">
    <property type="term" value="P:intracellular signal transduction"/>
    <property type="evidence" value="ECO:0007669"/>
    <property type="project" value="InterPro"/>
</dbReference>
<name>A0A383BRY3_9ZZZZ</name>
<dbReference type="GO" id="GO:0006171">
    <property type="term" value="P:cAMP biosynthetic process"/>
    <property type="evidence" value="ECO:0007669"/>
    <property type="project" value="TreeGrafter"/>
</dbReference>
<dbReference type="PROSITE" id="PS50125">
    <property type="entry name" value="GUANYLATE_CYCLASE_2"/>
    <property type="match status" value="1"/>
</dbReference>
<dbReference type="CDD" id="cd07302">
    <property type="entry name" value="CHD"/>
    <property type="match status" value="1"/>
</dbReference>
<proteinExistence type="predicted"/>